<dbReference type="AlphaFoldDB" id="A4V816"/>
<evidence type="ECO:0000313" key="8">
    <source>
        <dbReference type="Proteomes" id="UP000002332"/>
    </source>
</evidence>
<accession>A4V816</accession>
<protein>
    <submittedName>
        <fullName evidence="7">Transcriptional regulatory protein</fullName>
    </submittedName>
</protein>
<geneLocation type="plasmid" evidence="7 8">
    <name>pQBR103</name>
</geneLocation>
<gene>
    <name evidence="7" type="ordered locus">pQBR0051</name>
</gene>
<proteinExistence type="inferred from homology"/>
<dbReference type="GO" id="GO:0046872">
    <property type="term" value="F:metal ion binding"/>
    <property type="evidence" value="ECO:0007669"/>
    <property type="project" value="UniProtKB-KW"/>
</dbReference>
<keyword evidence="3" id="KW-0479">Metal-binding</keyword>
<dbReference type="GO" id="GO:0016491">
    <property type="term" value="F:oxidoreductase activity"/>
    <property type="evidence" value="ECO:0007669"/>
    <property type="project" value="InterPro"/>
</dbReference>
<dbReference type="CDD" id="cd21109">
    <property type="entry name" value="SPASM"/>
    <property type="match status" value="1"/>
</dbReference>
<reference evidence="7 8" key="1">
    <citation type="journal article" date="2007" name="ISME J.">
        <title>Sequence-based analysis of pQBR103; a representative of a unique, transfer-proficient mega plasmid resident in the microbial community of sugar beet.</title>
        <authorList>
            <person name="Tett A."/>
            <person name="Spiers A.J."/>
            <person name="Crossman L.C."/>
            <person name="Ager D."/>
            <person name="Ciric L."/>
            <person name="Dow J.M."/>
            <person name="Fry J.C."/>
            <person name="Harris D."/>
            <person name="Lilley A."/>
            <person name="Oliver A."/>
            <person name="Parkhill J."/>
            <person name="Quail M.A."/>
            <person name="Rainey P.B."/>
            <person name="Saunders N.J."/>
            <person name="Seeger K."/>
            <person name="Snyder L.A.S."/>
            <person name="Squares R."/>
            <person name="Thomas C.M."/>
            <person name="Turner S.L."/>
            <person name="Zhang X.-X."/>
            <person name="Field D."/>
            <person name="Bailey M.J."/>
        </authorList>
    </citation>
    <scope>NUCLEOTIDE SEQUENCE [LARGE SCALE GENOMIC DNA]</scope>
    <source>
        <strain evidence="7 8">SBW25</strain>
    </source>
</reference>
<evidence type="ECO:0000256" key="3">
    <source>
        <dbReference type="ARBA" id="ARBA00022723"/>
    </source>
</evidence>
<dbReference type="GO" id="GO:0051536">
    <property type="term" value="F:iron-sulfur cluster binding"/>
    <property type="evidence" value="ECO:0007669"/>
    <property type="project" value="UniProtKB-KW"/>
</dbReference>
<dbReference type="InterPro" id="IPR023867">
    <property type="entry name" value="Sulphatase_maturase_rSAM"/>
</dbReference>
<keyword evidence="7" id="KW-0614">Plasmid</keyword>
<evidence type="ECO:0000256" key="2">
    <source>
        <dbReference type="ARBA" id="ARBA00022691"/>
    </source>
</evidence>
<dbReference type="SFLD" id="SFLDG01067">
    <property type="entry name" value="SPASM/twitch_domain_containing"/>
    <property type="match status" value="1"/>
</dbReference>
<dbReference type="PANTHER" id="PTHR43273:SF3">
    <property type="entry name" value="ANAEROBIC SULFATASE-MATURATING ENZYME HOMOLOG ASLB-RELATED"/>
    <property type="match status" value="1"/>
</dbReference>
<keyword evidence="5" id="KW-0411">Iron-sulfur</keyword>
<dbReference type="InterPro" id="IPR058240">
    <property type="entry name" value="rSAM_sf"/>
</dbReference>
<dbReference type="SUPFAM" id="SSF102114">
    <property type="entry name" value="Radical SAM enzymes"/>
    <property type="match status" value="1"/>
</dbReference>
<dbReference type="InterPro" id="IPR007197">
    <property type="entry name" value="rSAM"/>
</dbReference>
<evidence type="ECO:0000256" key="1">
    <source>
        <dbReference type="ARBA" id="ARBA00001966"/>
    </source>
</evidence>
<keyword evidence="4" id="KW-0408">Iron</keyword>
<evidence type="ECO:0000256" key="4">
    <source>
        <dbReference type="ARBA" id="ARBA00023004"/>
    </source>
</evidence>
<dbReference type="PANTHER" id="PTHR43273">
    <property type="entry name" value="ANAEROBIC SULFATASE-MATURATING ENZYME HOMOLOG ASLB-RELATED"/>
    <property type="match status" value="1"/>
</dbReference>
<dbReference type="SFLD" id="SFLDS00029">
    <property type="entry name" value="Radical_SAM"/>
    <property type="match status" value="1"/>
</dbReference>
<comment type="similarity">
    <text evidence="6">Belongs to the radical SAM superfamily. Anaerobic sulfatase-maturating enzyme family.</text>
</comment>
<sequence>MRRCCVQSGSDSFSLMGPDIRPDTIENGYFVFTIMPTLHCPYNCKHCYLSKEQRADKSVMSLDDLRVICRKIYDYFEEQQPDQKTIIAYNYGGEPTAAGPEYFEGYVQVMAEEFPAAEGYQVRHVMLTSMLGVDLDVWEPLWKKHCNGYVQTSYDGDMRSGNYVRKWELKVREAIRRGLNVGTISVVNSDLLDQGPRHTLDKLREMGIQESGWLPFMLNEQNDVPGKYDVLAPTMKGFNDFMIEMLDYWYELQERGVNAPAIGEAHFAVEKIKGNAMSNMAGQTLFLLPDGDMVLPNYRDGWKEYLHSFGNILEPGVTFRDILCSRERLLYLRRQMRRNNNPECASCEFRNACLLEFAKPNKPDDECFGAKRFVAHAINRNAMNPRLSGPVQLY</sequence>
<dbReference type="PATRIC" id="fig|216595.4.peg.29"/>
<evidence type="ECO:0000256" key="6">
    <source>
        <dbReference type="ARBA" id="ARBA00023601"/>
    </source>
</evidence>
<dbReference type="InterPro" id="IPR013785">
    <property type="entry name" value="Aldolase_TIM"/>
</dbReference>
<organism evidence="7 8">
    <name type="scientific">Pseudomonas fluorescens (strain SBW25)</name>
    <dbReference type="NCBI Taxonomy" id="216595"/>
    <lineage>
        <taxon>Bacteria</taxon>
        <taxon>Pseudomonadati</taxon>
        <taxon>Pseudomonadota</taxon>
        <taxon>Gammaproteobacteria</taxon>
        <taxon>Pseudomonadales</taxon>
        <taxon>Pseudomonadaceae</taxon>
        <taxon>Pseudomonas</taxon>
    </lineage>
</organism>
<evidence type="ECO:0000256" key="5">
    <source>
        <dbReference type="ARBA" id="ARBA00023014"/>
    </source>
</evidence>
<evidence type="ECO:0000313" key="7">
    <source>
        <dbReference type="EMBL" id="CAM96083.1"/>
    </source>
</evidence>
<comment type="cofactor">
    <cofactor evidence="1">
        <name>[4Fe-4S] cluster</name>
        <dbReference type="ChEBI" id="CHEBI:49883"/>
    </cofactor>
</comment>
<dbReference type="Proteomes" id="UP000002332">
    <property type="component" value="Plasmid pQBR103"/>
</dbReference>
<keyword evidence="2" id="KW-0949">S-adenosyl-L-methionine</keyword>
<dbReference type="EMBL" id="AM235768">
    <property type="protein sequence ID" value="CAM96083.1"/>
    <property type="molecule type" value="Genomic_DNA"/>
</dbReference>
<name>A4V816_PSEFS</name>
<dbReference type="Gene3D" id="3.20.20.70">
    <property type="entry name" value="Aldolase class I"/>
    <property type="match status" value="1"/>
</dbReference>